<organism evidence="3 4">
    <name type="scientific">Latilactobacillus curvatus</name>
    <name type="common">Lactobacillus curvatus</name>
    <dbReference type="NCBI Taxonomy" id="28038"/>
    <lineage>
        <taxon>Bacteria</taxon>
        <taxon>Bacillati</taxon>
        <taxon>Bacillota</taxon>
        <taxon>Bacilli</taxon>
        <taxon>Lactobacillales</taxon>
        <taxon>Lactobacillaceae</taxon>
        <taxon>Latilactobacillus</taxon>
    </lineage>
</organism>
<accession>A0A385AEP0</accession>
<name>A0A385AEP0_LATCU</name>
<dbReference type="PANTHER" id="PTHR24320:SF148">
    <property type="entry name" value="NAD(P)-BINDING ROSSMANN-FOLD SUPERFAMILY PROTEIN"/>
    <property type="match status" value="1"/>
</dbReference>
<dbReference type="Proteomes" id="UP000257607">
    <property type="component" value="Chromosome"/>
</dbReference>
<reference evidence="3 4" key="1">
    <citation type="submission" date="2018-07" db="EMBL/GenBank/DDBJ databases">
        <title>Lactobacillus curvatus genome sequence.</title>
        <authorList>
            <person name="Prechtl R."/>
        </authorList>
    </citation>
    <scope>NUCLEOTIDE SEQUENCE [LARGE SCALE GENOMIC DNA]</scope>
    <source>
        <strain evidence="3 4">TMW 1.1928</strain>
    </source>
</reference>
<dbReference type="PRINTS" id="PR00081">
    <property type="entry name" value="GDHRDH"/>
</dbReference>
<dbReference type="AlphaFoldDB" id="A0A385AEP0"/>
<dbReference type="InterPro" id="IPR036291">
    <property type="entry name" value="NAD(P)-bd_dom_sf"/>
</dbReference>
<dbReference type="Pfam" id="PF00106">
    <property type="entry name" value="adh_short"/>
    <property type="match status" value="1"/>
</dbReference>
<proteinExistence type="inferred from homology"/>
<gene>
    <name evidence="3" type="ORF">DT351_07220</name>
</gene>
<dbReference type="PANTHER" id="PTHR24320">
    <property type="entry name" value="RETINOL DEHYDROGENASE"/>
    <property type="match status" value="1"/>
</dbReference>
<evidence type="ECO:0000313" key="3">
    <source>
        <dbReference type="EMBL" id="AXN36169.1"/>
    </source>
</evidence>
<dbReference type="RefSeq" id="WP_076789004.1">
    <property type="nucleotide sequence ID" value="NZ_CP015493.1"/>
</dbReference>
<dbReference type="SUPFAM" id="SSF51735">
    <property type="entry name" value="NAD(P)-binding Rossmann-fold domains"/>
    <property type="match status" value="1"/>
</dbReference>
<keyword evidence="2" id="KW-0560">Oxidoreductase</keyword>
<comment type="similarity">
    <text evidence="1">Belongs to the short-chain dehydrogenases/reductases (SDR) family.</text>
</comment>
<protein>
    <submittedName>
        <fullName evidence="3">SDR family NAD(P)-dependent oxidoreductase</fullName>
    </submittedName>
</protein>
<dbReference type="InterPro" id="IPR002347">
    <property type="entry name" value="SDR_fam"/>
</dbReference>
<evidence type="ECO:0000256" key="1">
    <source>
        <dbReference type="ARBA" id="ARBA00006484"/>
    </source>
</evidence>
<dbReference type="GO" id="GO:0016491">
    <property type="term" value="F:oxidoreductase activity"/>
    <property type="evidence" value="ECO:0007669"/>
    <property type="project" value="UniProtKB-KW"/>
</dbReference>
<dbReference type="Gene3D" id="3.40.50.720">
    <property type="entry name" value="NAD(P)-binding Rossmann-like Domain"/>
    <property type="match status" value="1"/>
</dbReference>
<dbReference type="EMBL" id="CP031003">
    <property type="protein sequence ID" value="AXN36169.1"/>
    <property type="molecule type" value="Genomic_DNA"/>
</dbReference>
<evidence type="ECO:0000313" key="4">
    <source>
        <dbReference type="Proteomes" id="UP000257607"/>
    </source>
</evidence>
<evidence type="ECO:0000256" key="2">
    <source>
        <dbReference type="ARBA" id="ARBA00023002"/>
    </source>
</evidence>
<sequence>MDIVITGGTSGIGYRIAKDLIAEGHQVIIIGQDAEKGRASVAQLGKAAFFIQADLATKSGRNQALASIKYKVDKIHVLVHTAGVFPSSAEENIKANLVPHYQLTMGLADRLTGGRVLIVTGDPQIIQQLSICEEQENTLQRARSLLTHKALLTLFLSYLLAEKEITVNSFFPGNVTDELPHYSQTLLHTEVPVGKYLALHPDLTQSTGNFFDNDRNLVLLNARQYNYDNAEKHLLQYLTE</sequence>